<accession>A0A1Y4QZP8</accession>
<feature type="domain" description="MacB-like periplasmic core" evidence="13">
    <location>
        <begin position="16"/>
        <end position="193"/>
    </location>
</feature>
<comment type="caution">
    <text evidence="14">The sequence shown here is derived from an EMBL/GenBank/DDBJ whole genome shotgun (WGS) entry which is preliminary data.</text>
</comment>
<evidence type="ECO:0000256" key="1">
    <source>
        <dbReference type="ARBA" id="ARBA00004651"/>
    </source>
</evidence>
<sequence>MFLAINEMKHSKLRYALVIGVVFLIAYLVFFLTGLAYGLAQENRTAVDKWQADRILLSDEANGKLNMSMLTMDDYESVKAEDKAALAQFPGIVYQKGKKNQQINVSFFGIEADEFLAPNLVKGRMFKNTGEVVVNDSLAKEDGLQVGDQLKVAGSKQTLKIVGFTDEAMYNVAPVVYMSLADFQEIRFNQALPKEAQKINAIVLREKPKQVANHLEEIKISDFIDDLPGYRAQNLTFAFMIGFLIVIAAIVIGIFIYILTMQKQAIFGVMKAQGISNFFIARSVFVQTAILAFVGIVLGLALTYLSSLVLPAAVPFAIFWGLYLAVSVGMWVIAILSAVFSVSTVVKIDPLQAIS</sequence>
<evidence type="ECO:0000313" key="14">
    <source>
        <dbReference type="EMBL" id="OUQ10804.1"/>
    </source>
</evidence>
<feature type="transmembrane region" description="Helical" evidence="11">
    <location>
        <begin position="237"/>
        <end position="259"/>
    </location>
</feature>
<evidence type="ECO:0000256" key="7">
    <source>
        <dbReference type="ARBA" id="ARBA00022692"/>
    </source>
</evidence>
<protein>
    <recommendedName>
        <fullName evidence="4">Putative hemin transport system permease protein HrtB</fullName>
    </recommendedName>
</protein>
<dbReference type="Pfam" id="PF02687">
    <property type="entry name" value="FtsX"/>
    <property type="match status" value="1"/>
</dbReference>
<evidence type="ECO:0000256" key="3">
    <source>
        <dbReference type="ARBA" id="ARBA00011131"/>
    </source>
</evidence>
<keyword evidence="9 11" id="KW-0472">Membrane</keyword>
<evidence type="ECO:0000259" key="13">
    <source>
        <dbReference type="Pfam" id="PF12704"/>
    </source>
</evidence>
<evidence type="ECO:0000256" key="11">
    <source>
        <dbReference type="SAM" id="Phobius"/>
    </source>
</evidence>
<evidence type="ECO:0000256" key="9">
    <source>
        <dbReference type="ARBA" id="ARBA00023136"/>
    </source>
</evidence>
<keyword evidence="5" id="KW-0813">Transport</keyword>
<keyword evidence="8 11" id="KW-1133">Transmembrane helix</keyword>
<organism evidence="14 15">
    <name type="scientific">Enterococcus cecorum</name>
    <dbReference type="NCBI Taxonomy" id="44008"/>
    <lineage>
        <taxon>Bacteria</taxon>
        <taxon>Bacillati</taxon>
        <taxon>Bacillota</taxon>
        <taxon>Bacilli</taxon>
        <taxon>Lactobacillales</taxon>
        <taxon>Enterococcaceae</taxon>
        <taxon>Enterococcus</taxon>
    </lineage>
</organism>
<dbReference type="Pfam" id="PF12704">
    <property type="entry name" value="MacB_PCD"/>
    <property type="match status" value="1"/>
</dbReference>
<comment type="subcellular location">
    <subcellularLocation>
        <location evidence="1">Cell membrane</location>
        <topology evidence="1">Multi-pass membrane protein</topology>
    </subcellularLocation>
</comment>
<feature type="transmembrane region" description="Helical" evidence="11">
    <location>
        <begin position="317"/>
        <end position="342"/>
    </location>
</feature>
<feature type="transmembrane region" description="Helical" evidence="11">
    <location>
        <begin position="279"/>
        <end position="305"/>
    </location>
</feature>
<dbReference type="AlphaFoldDB" id="A0A1Y4QZP8"/>
<dbReference type="InterPro" id="IPR051125">
    <property type="entry name" value="ABC-4/HrtB_transporter"/>
</dbReference>
<dbReference type="InterPro" id="IPR025857">
    <property type="entry name" value="MacB_PCD"/>
</dbReference>
<dbReference type="PANTHER" id="PTHR43738:SF1">
    <property type="entry name" value="HEMIN TRANSPORT SYSTEM PERMEASE PROTEIN HRTB-RELATED"/>
    <property type="match status" value="1"/>
</dbReference>
<keyword evidence="6" id="KW-1003">Cell membrane</keyword>
<feature type="transmembrane region" description="Helical" evidence="11">
    <location>
        <begin position="15"/>
        <end position="39"/>
    </location>
</feature>
<proteinExistence type="inferred from homology"/>
<evidence type="ECO:0000256" key="10">
    <source>
        <dbReference type="ARBA" id="ARBA00024973"/>
    </source>
</evidence>
<dbReference type="RefSeq" id="WP_087214330.1">
    <property type="nucleotide sequence ID" value="NZ_NFLC01000007.1"/>
</dbReference>
<evidence type="ECO:0000256" key="6">
    <source>
        <dbReference type="ARBA" id="ARBA00022475"/>
    </source>
</evidence>
<comment type="function">
    <text evidence="10">Part of the ABC transporter complex hrt involved in hemin import. Responsible for the translocation of the substrate across the membrane.</text>
</comment>
<gene>
    <name evidence="14" type="ORF">B5E88_05050</name>
</gene>
<evidence type="ECO:0000256" key="4">
    <source>
        <dbReference type="ARBA" id="ARBA00016962"/>
    </source>
</evidence>
<evidence type="ECO:0000256" key="5">
    <source>
        <dbReference type="ARBA" id="ARBA00022448"/>
    </source>
</evidence>
<dbReference type="PANTHER" id="PTHR43738">
    <property type="entry name" value="ABC TRANSPORTER, MEMBRANE PROTEIN"/>
    <property type="match status" value="1"/>
</dbReference>
<evidence type="ECO:0000313" key="15">
    <source>
        <dbReference type="Proteomes" id="UP000196074"/>
    </source>
</evidence>
<evidence type="ECO:0000259" key="12">
    <source>
        <dbReference type="Pfam" id="PF02687"/>
    </source>
</evidence>
<keyword evidence="7 11" id="KW-0812">Transmembrane</keyword>
<dbReference type="InterPro" id="IPR003838">
    <property type="entry name" value="ABC3_permease_C"/>
</dbReference>
<name>A0A1Y4QZP8_9ENTE</name>
<evidence type="ECO:0000256" key="2">
    <source>
        <dbReference type="ARBA" id="ARBA00008697"/>
    </source>
</evidence>
<dbReference type="EMBL" id="NFLC01000007">
    <property type="protein sequence ID" value="OUQ10804.1"/>
    <property type="molecule type" value="Genomic_DNA"/>
</dbReference>
<reference evidence="15" key="1">
    <citation type="submission" date="2017-04" db="EMBL/GenBank/DDBJ databases">
        <title>Function of individual gut microbiota members based on whole genome sequencing of pure cultures obtained from chicken caecum.</title>
        <authorList>
            <person name="Medvecky M."/>
            <person name="Cejkova D."/>
            <person name="Polansky O."/>
            <person name="Karasova D."/>
            <person name="Kubasova T."/>
            <person name="Cizek A."/>
            <person name="Rychlik I."/>
        </authorList>
    </citation>
    <scope>NUCLEOTIDE SEQUENCE [LARGE SCALE GENOMIC DNA]</scope>
    <source>
        <strain evidence="15">An144</strain>
    </source>
</reference>
<comment type="subunit">
    <text evidence="3">The complex is composed of two ATP-binding proteins (HrtA), two transmembrane proteins (HrtB) and a solute-binding protein.</text>
</comment>
<dbReference type="GO" id="GO:0005886">
    <property type="term" value="C:plasma membrane"/>
    <property type="evidence" value="ECO:0007669"/>
    <property type="project" value="UniProtKB-SubCell"/>
</dbReference>
<evidence type="ECO:0000256" key="8">
    <source>
        <dbReference type="ARBA" id="ARBA00022989"/>
    </source>
</evidence>
<feature type="domain" description="ABC3 transporter permease C-terminal" evidence="12">
    <location>
        <begin position="239"/>
        <end position="350"/>
    </location>
</feature>
<comment type="similarity">
    <text evidence="2">Belongs to the ABC-4 integral membrane protein family. HrtB subfamily.</text>
</comment>
<dbReference type="Proteomes" id="UP000196074">
    <property type="component" value="Unassembled WGS sequence"/>
</dbReference>